<dbReference type="HAMAP" id="MF_00129">
    <property type="entry name" value="MnmG_GidA"/>
    <property type="match status" value="1"/>
</dbReference>
<feature type="non-terminal residue" evidence="6">
    <location>
        <position position="1"/>
    </location>
</feature>
<dbReference type="InterPro" id="IPR020595">
    <property type="entry name" value="MnmG-rel_CS"/>
</dbReference>
<dbReference type="PANTHER" id="PTHR11806:SF0">
    <property type="entry name" value="PROTEIN MTO1 HOMOLOG, MITOCHONDRIAL"/>
    <property type="match status" value="1"/>
</dbReference>
<evidence type="ECO:0000256" key="4">
    <source>
        <dbReference type="ARBA" id="ARBA00022827"/>
    </source>
</evidence>
<accession>N6UEW8</accession>
<dbReference type="InterPro" id="IPR044920">
    <property type="entry name" value="MnmG_C_subdom_sf"/>
</dbReference>
<name>N6UEW8_DENPD</name>
<dbReference type="GO" id="GO:0070899">
    <property type="term" value="P:mitochondrial tRNA wobble uridine modification"/>
    <property type="evidence" value="ECO:0007669"/>
    <property type="project" value="UniProtKB-ARBA"/>
</dbReference>
<dbReference type="Pfam" id="PF21680">
    <property type="entry name" value="GIDA_C_1st"/>
    <property type="match status" value="1"/>
</dbReference>
<dbReference type="GO" id="GO:0005829">
    <property type="term" value="C:cytosol"/>
    <property type="evidence" value="ECO:0007669"/>
    <property type="project" value="TreeGrafter"/>
</dbReference>
<dbReference type="GO" id="GO:0005739">
    <property type="term" value="C:mitochondrion"/>
    <property type="evidence" value="ECO:0007669"/>
    <property type="project" value="GOC"/>
</dbReference>
<sequence>MLVLRKSSRLVRAAPQSLNRPLSQFTPNKHYNVIVVGGGHAGAEACAAAARMGSQTLLITHKKNTVGEMSCNPSFGGIGKGHLMREVDALDGVCGRICDQSGIQYKILNRRKGPAVWGYRAQIDRELYKKHIQDELFEKTKNLDILFSPVEDLIIENSYTDANNQTIVDCKGILLNDGTRIQSDCVVITTGTFLNGRINIGLKVFPAGRIGDEPAIGLSNTLKQLNLKMGRLKTGTPPRLNAKTIDYDRCIPHKGDNPPLPFSFMNSSVWIDPNDQVLCYLTNTNSKIEDIVKNNIHLNRHVFEEVTGPRYCPSIESKVLKFGGREHQLWLEPEGLNSNVIYPNGLSCTLPEDLQEQLVHAIPALEKVEILRPGYGVEYDFVDPRELSPSLEVKKVKGLFLAGQINGTTGYEEAAAQGILAGINAAAKALKTPPLIISRTEGYIGVMVDDLTTMGTTEPYRMFTSRAEFRLTLRPDNADQRLTAKGYAVGCVSKERYQNMVNVQRKLKDGIALLKSTFNVSNQWRRLMGAVIVKNNTKRSAWEMLDINNDITINLMATAEPALLPLTYDEAITTRLQIEATYERAAAEQYEEVNEVQGFNWDKKIFGEKQLIKPAYWVQVRANEALMLPEDLNYNSESLSLSMEEREKLLAVQPQTIAAASRIPGVTPSSILRLLRYVKYQNHTASGLSA</sequence>
<dbReference type="AlphaFoldDB" id="N6UEW8"/>
<comment type="similarity">
    <text evidence="2">Belongs to the MnmG family.</text>
</comment>
<dbReference type="OrthoDB" id="3329at2759"/>
<dbReference type="PANTHER" id="PTHR11806">
    <property type="entry name" value="GLUCOSE INHIBITED DIVISION PROTEIN A"/>
    <property type="match status" value="1"/>
</dbReference>
<protein>
    <recommendedName>
        <fullName evidence="5">tRNA uridine 5-carboxymethylaminomethyl modification enzyme C-terminal subdomain domain-containing protein</fullName>
    </recommendedName>
</protein>
<gene>
    <name evidence="6" type="ORF">YQE_04347</name>
</gene>
<dbReference type="InterPro" id="IPR040131">
    <property type="entry name" value="MnmG_N"/>
</dbReference>
<dbReference type="SMART" id="SM01228">
    <property type="entry name" value="GIDA_assoc_3"/>
    <property type="match status" value="1"/>
</dbReference>
<dbReference type="PROSITE" id="PS01281">
    <property type="entry name" value="GIDA_2"/>
    <property type="match status" value="1"/>
</dbReference>
<dbReference type="Gene3D" id="3.50.50.60">
    <property type="entry name" value="FAD/NAD(P)-binding domain"/>
    <property type="match status" value="2"/>
</dbReference>
<dbReference type="Pfam" id="PF13932">
    <property type="entry name" value="SAM_GIDA_C"/>
    <property type="match status" value="1"/>
</dbReference>
<proteinExistence type="inferred from homology"/>
<comment type="cofactor">
    <cofactor evidence="1">
        <name>FAD</name>
        <dbReference type="ChEBI" id="CHEBI:57692"/>
    </cofactor>
</comment>
<reference evidence="6" key="1">
    <citation type="journal article" date="2013" name="Genome Biol.">
        <title>Draft genome of the mountain pine beetle, Dendroctonus ponderosae Hopkins, a major forest pest.</title>
        <authorList>
            <person name="Keeling C.I."/>
            <person name="Yuen M.M."/>
            <person name="Liao N.Y."/>
            <person name="Docking T.R."/>
            <person name="Chan S.K."/>
            <person name="Taylor G.A."/>
            <person name="Palmquist D.L."/>
            <person name="Jackman S.D."/>
            <person name="Nguyen A."/>
            <person name="Li M."/>
            <person name="Henderson H."/>
            <person name="Janes J.K."/>
            <person name="Zhao Y."/>
            <person name="Pandoh P."/>
            <person name="Moore R."/>
            <person name="Sperling F.A."/>
            <person name="Huber D.P."/>
            <person name="Birol I."/>
            <person name="Jones S.J."/>
            <person name="Bohlmann J."/>
        </authorList>
    </citation>
    <scope>NUCLEOTIDE SEQUENCE</scope>
</reference>
<dbReference type="FunFam" id="3.50.50.60:FF:000002">
    <property type="entry name" value="tRNA uridine 5-carboxymethylaminomethyl modification enzyme MnmG"/>
    <property type="match status" value="1"/>
</dbReference>
<evidence type="ECO:0000256" key="2">
    <source>
        <dbReference type="ARBA" id="ARBA00007653"/>
    </source>
</evidence>
<dbReference type="SUPFAM" id="SSF51905">
    <property type="entry name" value="FAD/NAD(P)-binding domain"/>
    <property type="match status" value="1"/>
</dbReference>
<dbReference type="InterPro" id="IPR049312">
    <property type="entry name" value="GIDA_C_N"/>
</dbReference>
<evidence type="ECO:0000256" key="1">
    <source>
        <dbReference type="ARBA" id="ARBA00001974"/>
    </source>
</evidence>
<dbReference type="FunFam" id="3.50.50.60:FF:000082">
    <property type="entry name" value="protein MTO1 homolog, mitochondrial isoform X1"/>
    <property type="match status" value="1"/>
</dbReference>
<dbReference type="HOGENOM" id="CLU_007831_2_2_1"/>
<dbReference type="NCBIfam" id="TIGR00136">
    <property type="entry name" value="mnmG_gidA"/>
    <property type="match status" value="1"/>
</dbReference>
<dbReference type="Pfam" id="PF01134">
    <property type="entry name" value="GIDA"/>
    <property type="match status" value="1"/>
</dbReference>
<dbReference type="InterPro" id="IPR026904">
    <property type="entry name" value="MnmG_C"/>
</dbReference>
<dbReference type="Gene3D" id="1.10.150.570">
    <property type="entry name" value="GidA associated domain, C-terminal subdomain"/>
    <property type="match status" value="1"/>
</dbReference>
<dbReference type="InterPro" id="IPR002218">
    <property type="entry name" value="MnmG-rel"/>
</dbReference>
<dbReference type="EMBL" id="KB740735">
    <property type="protein sequence ID" value="ENN79161.1"/>
    <property type="molecule type" value="Genomic_DNA"/>
</dbReference>
<dbReference type="InterPro" id="IPR047001">
    <property type="entry name" value="MnmG_C_subdom"/>
</dbReference>
<feature type="domain" description="tRNA uridine 5-carboxymethylaminomethyl modification enzyme C-terminal subdomain" evidence="5">
    <location>
        <begin position="612"/>
        <end position="676"/>
    </location>
</feature>
<dbReference type="FunFam" id="1.10.150.570:FF:000001">
    <property type="entry name" value="tRNA uridine 5-carboxymethylaminomethyl modification enzyme MnmG"/>
    <property type="match status" value="1"/>
</dbReference>
<dbReference type="InterPro" id="IPR004416">
    <property type="entry name" value="MnmG"/>
</dbReference>
<evidence type="ECO:0000313" key="6">
    <source>
        <dbReference type="EMBL" id="ENN79161.1"/>
    </source>
</evidence>
<keyword evidence="3" id="KW-0285">Flavoprotein</keyword>
<dbReference type="PROSITE" id="PS01280">
    <property type="entry name" value="GIDA_1"/>
    <property type="match status" value="1"/>
</dbReference>
<organism evidence="6">
    <name type="scientific">Dendroctonus ponderosae</name>
    <name type="common">Mountain pine beetle</name>
    <dbReference type="NCBI Taxonomy" id="77166"/>
    <lineage>
        <taxon>Eukaryota</taxon>
        <taxon>Metazoa</taxon>
        <taxon>Ecdysozoa</taxon>
        <taxon>Arthropoda</taxon>
        <taxon>Hexapoda</taxon>
        <taxon>Insecta</taxon>
        <taxon>Pterygota</taxon>
        <taxon>Neoptera</taxon>
        <taxon>Endopterygota</taxon>
        <taxon>Coleoptera</taxon>
        <taxon>Polyphaga</taxon>
        <taxon>Cucujiformia</taxon>
        <taxon>Curculionidae</taxon>
        <taxon>Scolytinae</taxon>
        <taxon>Dendroctonus</taxon>
    </lineage>
</organism>
<keyword evidence="4" id="KW-0274">FAD</keyword>
<evidence type="ECO:0000259" key="5">
    <source>
        <dbReference type="SMART" id="SM01228"/>
    </source>
</evidence>
<dbReference type="GO" id="GO:0050660">
    <property type="term" value="F:flavin adenine dinucleotide binding"/>
    <property type="evidence" value="ECO:0007669"/>
    <property type="project" value="InterPro"/>
</dbReference>
<dbReference type="GO" id="GO:0030488">
    <property type="term" value="P:tRNA methylation"/>
    <property type="evidence" value="ECO:0007669"/>
    <property type="project" value="TreeGrafter"/>
</dbReference>
<dbReference type="OMA" id="CNPAMGG"/>
<evidence type="ECO:0000256" key="3">
    <source>
        <dbReference type="ARBA" id="ARBA00022630"/>
    </source>
</evidence>
<dbReference type="InterPro" id="IPR036188">
    <property type="entry name" value="FAD/NAD-bd_sf"/>
</dbReference>